<dbReference type="PANTHER" id="PTHR23505:SF79">
    <property type="entry name" value="PROTEIN SPINSTER"/>
    <property type="match status" value="1"/>
</dbReference>
<dbReference type="SUPFAM" id="SSF103473">
    <property type="entry name" value="MFS general substrate transporter"/>
    <property type="match status" value="1"/>
</dbReference>
<feature type="domain" description="Major facilitator superfamily (MFS) profile" evidence="7">
    <location>
        <begin position="13"/>
        <end position="427"/>
    </location>
</feature>
<dbReference type="AlphaFoldDB" id="A0A2W5L5E0"/>
<dbReference type="Gene3D" id="1.20.1250.20">
    <property type="entry name" value="MFS general substrate transporter like domains"/>
    <property type="match status" value="1"/>
</dbReference>
<dbReference type="InterPro" id="IPR011701">
    <property type="entry name" value="MFS"/>
</dbReference>
<accession>A0A2W5L5E0</accession>
<comment type="caution">
    <text evidence="8">The sequence shown here is derived from an EMBL/GenBank/DDBJ whole genome shotgun (WGS) entry which is preliminary data.</text>
</comment>
<dbReference type="InterPro" id="IPR020846">
    <property type="entry name" value="MFS_dom"/>
</dbReference>
<dbReference type="PANTHER" id="PTHR23505">
    <property type="entry name" value="SPINSTER"/>
    <property type="match status" value="1"/>
</dbReference>
<feature type="transmembrane region" description="Helical" evidence="6">
    <location>
        <begin position="331"/>
        <end position="353"/>
    </location>
</feature>
<name>A0A2W5L5E0_SPHMC</name>
<keyword evidence="4 6" id="KW-1133">Transmembrane helix</keyword>
<feature type="transmembrane region" description="Helical" evidence="6">
    <location>
        <begin position="273"/>
        <end position="292"/>
    </location>
</feature>
<feature type="transmembrane region" description="Helical" evidence="6">
    <location>
        <begin position="178"/>
        <end position="197"/>
    </location>
</feature>
<dbReference type="Proteomes" id="UP000248597">
    <property type="component" value="Unassembled WGS sequence"/>
</dbReference>
<sequence length="440" mass="46471">MTAQSTAKGTWPTLLILCGLFAVSFIDRMVLALVIDPIRAAMGVSDTQMGLLFGMGFVVVYVLAGLPLAHLVDKGGRKRILTIGVLLWSAATFLSGLATSFWMLVVLRAGVAVGEAVLMPIAMSMIFDLFPRDRRAFPVTLYTMTGVVMGKASFLVGAGALTLAAHIIPFTGGEPWRIMFMLVALPGPVLILLFAFFGRDPARRVDAEEGEAADQRVDTRALLTHLLSRKAIYLPIFIGTGCIFMVGLGLSAWTPTMLVREHGIPVTSAAVYYASYGMVGGVLGMISVGFLVKRLGRDNGARGVFLTALLVTALTLPILAMTIGSPDIDTVMIGIGVGTFGVMGATTFVPHLLQQITPRALIGRTTAIYLLFNNFLGMGMGPLLVSAVAGRYEGQPGSVGTAMTVVSWGALSVALTCFAFALASLIRRRPPAPANAGLAT</sequence>
<feature type="transmembrane region" description="Helical" evidence="6">
    <location>
        <begin position="111"/>
        <end position="131"/>
    </location>
</feature>
<evidence type="ECO:0000256" key="4">
    <source>
        <dbReference type="ARBA" id="ARBA00022989"/>
    </source>
</evidence>
<evidence type="ECO:0000256" key="1">
    <source>
        <dbReference type="ARBA" id="ARBA00004141"/>
    </source>
</evidence>
<keyword evidence="2" id="KW-0813">Transport</keyword>
<dbReference type="GO" id="GO:0022857">
    <property type="term" value="F:transmembrane transporter activity"/>
    <property type="evidence" value="ECO:0007669"/>
    <property type="project" value="InterPro"/>
</dbReference>
<evidence type="ECO:0000313" key="9">
    <source>
        <dbReference type="Proteomes" id="UP000248597"/>
    </source>
</evidence>
<comment type="subcellular location">
    <subcellularLocation>
        <location evidence="1">Membrane</location>
        <topology evidence="1">Multi-pass membrane protein</topology>
    </subcellularLocation>
</comment>
<reference evidence="8 9" key="1">
    <citation type="submission" date="2017-08" db="EMBL/GenBank/DDBJ databases">
        <title>Infants hospitalized years apart are colonized by the same room-sourced microbial strains.</title>
        <authorList>
            <person name="Brooks B."/>
            <person name="Olm M.R."/>
            <person name="Firek B.A."/>
            <person name="Baker R."/>
            <person name="Thomas B.C."/>
            <person name="Morowitz M.J."/>
            <person name="Banfield J.F."/>
        </authorList>
    </citation>
    <scope>NUCLEOTIDE SEQUENCE [LARGE SCALE GENOMIC DNA]</scope>
    <source>
        <strain evidence="8">S2_005_003_R2_47</strain>
    </source>
</reference>
<feature type="transmembrane region" description="Helical" evidence="6">
    <location>
        <begin position="232"/>
        <end position="253"/>
    </location>
</feature>
<dbReference type="GO" id="GO:0016020">
    <property type="term" value="C:membrane"/>
    <property type="evidence" value="ECO:0007669"/>
    <property type="project" value="UniProtKB-SubCell"/>
</dbReference>
<dbReference type="EMBL" id="QFPJ01000001">
    <property type="protein sequence ID" value="PZQ24631.1"/>
    <property type="molecule type" value="Genomic_DNA"/>
</dbReference>
<evidence type="ECO:0000256" key="3">
    <source>
        <dbReference type="ARBA" id="ARBA00022692"/>
    </source>
</evidence>
<feature type="transmembrane region" description="Helical" evidence="6">
    <location>
        <begin position="365"/>
        <end position="385"/>
    </location>
</feature>
<dbReference type="InterPro" id="IPR036259">
    <property type="entry name" value="MFS_trans_sf"/>
</dbReference>
<organism evidence="8 9">
    <name type="scientific">Sphingopyxis macrogoltabida</name>
    <name type="common">Sphingomonas macrogoltabidus</name>
    <dbReference type="NCBI Taxonomy" id="33050"/>
    <lineage>
        <taxon>Bacteria</taxon>
        <taxon>Pseudomonadati</taxon>
        <taxon>Pseudomonadota</taxon>
        <taxon>Alphaproteobacteria</taxon>
        <taxon>Sphingomonadales</taxon>
        <taxon>Sphingomonadaceae</taxon>
        <taxon>Sphingopyxis</taxon>
    </lineage>
</organism>
<evidence type="ECO:0000256" key="2">
    <source>
        <dbReference type="ARBA" id="ARBA00022448"/>
    </source>
</evidence>
<keyword evidence="3 6" id="KW-0812">Transmembrane</keyword>
<evidence type="ECO:0000256" key="6">
    <source>
        <dbReference type="SAM" id="Phobius"/>
    </source>
</evidence>
<feature type="transmembrane region" description="Helical" evidence="6">
    <location>
        <begin position="48"/>
        <end position="68"/>
    </location>
</feature>
<evidence type="ECO:0000313" key="8">
    <source>
        <dbReference type="EMBL" id="PZQ24631.1"/>
    </source>
</evidence>
<evidence type="ECO:0000256" key="5">
    <source>
        <dbReference type="ARBA" id="ARBA00023136"/>
    </source>
</evidence>
<dbReference type="PROSITE" id="PS50850">
    <property type="entry name" value="MFS"/>
    <property type="match status" value="1"/>
</dbReference>
<feature type="transmembrane region" description="Helical" evidence="6">
    <location>
        <begin position="80"/>
        <end position="105"/>
    </location>
</feature>
<gene>
    <name evidence="8" type="ORF">DI569_00160</name>
</gene>
<keyword evidence="5 6" id="KW-0472">Membrane</keyword>
<proteinExistence type="predicted"/>
<feature type="transmembrane region" description="Helical" evidence="6">
    <location>
        <begin position="405"/>
        <end position="426"/>
    </location>
</feature>
<dbReference type="InterPro" id="IPR044770">
    <property type="entry name" value="MFS_spinster-like"/>
</dbReference>
<dbReference type="Pfam" id="PF07690">
    <property type="entry name" value="MFS_1"/>
    <property type="match status" value="1"/>
</dbReference>
<feature type="transmembrane region" description="Helical" evidence="6">
    <location>
        <begin position="304"/>
        <end position="325"/>
    </location>
</feature>
<protein>
    <recommendedName>
        <fullName evidence="7">Major facilitator superfamily (MFS) profile domain-containing protein</fullName>
    </recommendedName>
</protein>
<evidence type="ECO:0000259" key="7">
    <source>
        <dbReference type="PROSITE" id="PS50850"/>
    </source>
</evidence>